<proteinExistence type="predicted"/>
<evidence type="ECO:0000313" key="1">
    <source>
        <dbReference type="Ensembl" id="ENSGEVP00005007778.1"/>
    </source>
</evidence>
<dbReference type="Ensembl" id="ENSGEVT00005008163.1">
    <property type="protein sequence ID" value="ENSGEVP00005007778.1"/>
    <property type="gene ID" value="ENSGEVG00005005585.1"/>
</dbReference>
<dbReference type="Proteomes" id="UP000694390">
    <property type="component" value="Chromosome 5"/>
</dbReference>
<protein>
    <submittedName>
        <fullName evidence="1">Uncharacterized protein</fullName>
    </submittedName>
</protein>
<dbReference type="OrthoDB" id="15627at2759"/>
<dbReference type="GO" id="GO:0001725">
    <property type="term" value="C:stress fiber"/>
    <property type="evidence" value="ECO:0007669"/>
    <property type="project" value="TreeGrafter"/>
</dbReference>
<reference evidence="1" key="1">
    <citation type="submission" date="2019-06" db="EMBL/GenBank/DDBJ databases">
        <title>G10K-VGP Goodes thornscrub tortoise genome, primary haplotype.</title>
        <authorList>
            <person name="Murphy B."/>
            <person name="Edwards T."/>
            <person name="Rhie A."/>
            <person name="Koren S."/>
            <person name="Phillippy A."/>
            <person name="Fedrigo O."/>
            <person name="Haase B."/>
            <person name="Mountcastle J."/>
            <person name="Lewin H."/>
            <person name="Damas J."/>
            <person name="Howe K."/>
            <person name="Formenti G."/>
            <person name="Myers G."/>
            <person name="Durbin R."/>
            <person name="Jarvis E.D."/>
        </authorList>
    </citation>
    <scope>NUCLEOTIDE SEQUENCE [LARGE SCALE GENOMIC DNA]</scope>
</reference>
<keyword evidence="2" id="KW-1185">Reference proteome</keyword>
<accession>A0A8C4XZA4</accession>
<sequence>MRYLRQQSLPPPKYTATIEATIVPISESEATVSTGQTSPSKTVVSKAVPVLTPKPYAQPKNTQQVLKTFKVDGKVSMNGETFNGLEEKDKECTTVIFAPLLRRSPKFEGVARVDESLVELKQDTTSVELSLKRPATHTVHRELTVRIKKAHQLYDKLLKYIGPTVTFHLSCYFEGQGRKQ</sequence>
<name>A0A8C4XZA4_9SAUR</name>
<dbReference type="PANTHER" id="PTHR15551">
    <property type="entry name" value="LIM DOMAIN ONLY 7"/>
    <property type="match status" value="1"/>
</dbReference>
<dbReference type="GO" id="GO:0051496">
    <property type="term" value="P:positive regulation of stress fiber assembly"/>
    <property type="evidence" value="ECO:0007669"/>
    <property type="project" value="TreeGrafter"/>
</dbReference>
<dbReference type="AlphaFoldDB" id="A0A8C4XZA4"/>
<dbReference type="GO" id="GO:0032034">
    <property type="term" value="F:myosin II head/neck binding"/>
    <property type="evidence" value="ECO:0007669"/>
    <property type="project" value="TreeGrafter"/>
</dbReference>
<dbReference type="GeneTree" id="ENSGT00950000183159"/>
<evidence type="ECO:0000313" key="2">
    <source>
        <dbReference type="Proteomes" id="UP000694390"/>
    </source>
</evidence>
<organism evidence="1 2">
    <name type="scientific">Gopherus evgoodei</name>
    <name type="common">Goodes thornscrub tortoise</name>
    <dbReference type="NCBI Taxonomy" id="1825980"/>
    <lineage>
        <taxon>Eukaryota</taxon>
        <taxon>Metazoa</taxon>
        <taxon>Chordata</taxon>
        <taxon>Craniata</taxon>
        <taxon>Vertebrata</taxon>
        <taxon>Euteleostomi</taxon>
        <taxon>Archelosauria</taxon>
        <taxon>Testudinata</taxon>
        <taxon>Testudines</taxon>
        <taxon>Cryptodira</taxon>
        <taxon>Durocryptodira</taxon>
        <taxon>Testudinoidea</taxon>
        <taxon>Testudinidae</taxon>
        <taxon>Gopherus</taxon>
    </lineage>
</organism>
<reference evidence="1" key="3">
    <citation type="submission" date="2025-09" db="UniProtKB">
        <authorList>
            <consortium name="Ensembl"/>
        </authorList>
    </citation>
    <scope>IDENTIFICATION</scope>
</reference>
<dbReference type="GO" id="GO:0051893">
    <property type="term" value="P:regulation of focal adhesion assembly"/>
    <property type="evidence" value="ECO:0007669"/>
    <property type="project" value="TreeGrafter"/>
</dbReference>
<reference evidence="1" key="2">
    <citation type="submission" date="2025-08" db="UniProtKB">
        <authorList>
            <consortium name="Ensembl"/>
        </authorList>
    </citation>
    <scope>IDENTIFICATION</scope>
</reference>
<dbReference type="PANTHER" id="PTHR15551:SF3">
    <property type="entry name" value="LIM AND CALPONIN HOMOLOGY DOMAINS-CONTAINING PROTEIN 1"/>
    <property type="match status" value="1"/>
</dbReference>